<sequence length="336" mass="36670">MPAPGKVAFGFMLRCGCAFLLCFVVWSAYGQGPVPQSSAVQKSAVPSEVYSTPIELIHDKPYVSVMVNGRGPFRFLIDTGTGGQALITRELAEELLLPVTGHAHLTDASGLGEQRSETTWIGSLKLAGVEFSDVEAVVHNLYGDANCQGVLGFTLFEDYLLTLDFPGRRLTLMSGEIREDSDGSVLPFRMPDGVPIVHLKIGERQLDAQIDSGGTGLSVPQKDSAELKFQETPVAFATGESVSTRFEIKAARLQPDVRLGRYIFRHAFVEINAAFPLVNIGSTPLQHFIVTFDQINELVRLHSSEDTLRLDASPSTMQLLNEHQQQQSDNKLVPVG</sequence>
<dbReference type="InterPro" id="IPR021109">
    <property type="entry name" value="Peptidase_aspartic_dom_sf"/>
</dbReference>
<protein>
    <submittedName>
        <fullName evidence="1">Retropepsin-like aspartic protease</fullName>
        <ecNumber evidence="1">3.4.23.-</ecNumber>
    </submittedName>
</protein>
<dbReference type="InterPro" id="IPR034122">
    <property type="entry name" value="Retropepsin-like_bacterial"/>
</dbReference>
<name>A0AAU7DLR4_9BACT</name>
<dbReference type="EC" id="3.4.23.-" evidence="1"/>
<dbReference type="Gene3D" id="2.40.70.10">
    <property type="entry name" value="Acid Proteases"/>
    <property type="match status" value="1"/>
</dbReference>
<dbReference type="GO" id="GO:0006508">
    <property type="term" value="P:proteolysis"/>
    <property type="evidence" value="ECO:0007669"/>
    <property type="project" value="UniProtKB-KW"/>
</dbReference>
<proteinExistence type="predicted"/>
<dbReference type="AlphaFoldDB" id="A0AAU7DLR4"/>
<organism evidence="1">
    <name type="scientific">Telmatobacter sp. DSM 110680</name>
    <dbReference type="NCBI Taxonomy" id="3036704"/>
    <lineage>
        <taxon>Bacteria</taxon>
        <taxon>Pseudomonadati</taxon>
        <taxon>Acidobacteriota</taxon>
        <taxon>Terriglobia</taxon>
        <taxon>Terriglobales</taxon>
        <taxon>Acidobacteriaceae</taxon>
        <taxon>Telmatobacter</taxon>
    </lineage>
</organism>
<gene>
    <name evidence="1" type="ORF">P8935_04490</name>
</gene>
<dbReference type="CDD" id="cd05483">
    <property type="entry name" value="retropepsin_like_bacteria"/>
    <property type="match status" value="1"/>
</dbReference>
<dbReference type="RefSeq" id="WP_348263821.1">
    <property type="nucleotide sequence ID" value="NZ_CP121196.1"/>
</dbReference>
<evidence type="ECO:0000313" key="1">
    <source>
        <dbReference type="EMBL" id="XBH18595.1"/>
    </source>
</evidence>
<accession>A0AAU7DLR4</accession>
<keyword evidence="1" id="KW-0378">Hydrolase</keyword>
<dbReference type="GO" id="GO:0008233">
    <property type="term" value="F:peptidase activity"/>
    <property type="evidence" value="ECO:0007669"/>
    <property type="project" value="UniProtKB-KW"/>
</dbReference>
<reference evidence="1" key="1">
    <citation type="submission" date="2023-03" db="EMBL/GenBank/DDBJ databases">
        <title>Edaphobacter sp.</title>
        <authorList>
            <person name="Huber K.J."/>
            <person name="Papendorf J."/>
            <person name="Pilke C."/>
            <person name="Bunk B."/>
            <person name="Sproeer C."/>
            <person name="Pester M."/>
        </authorList>
    </citation>
    <scope>NUCLEOTIDE SEQUENCE</scope>
    <source>
        <strain evidence="1">DSM 110680</strain>
    </source>
</reference>
<dbReference type="Pfam" id="PF13650">
    <property type="entry name" value="Asp_protease_2"/>
    <property type="match status" value="1"/>
</dbReference>
<keyword evidence="1" id="KW-0645">Protease</keyword>
<dbReference type="EMBL" id="CP121196">
    <property type="protein sequence ID" value="XBH18595.1"/>
    <property type="molecule type" value="Genomic_DNA"/>
</dbReference>